<feature type="transmembrane region" description="Helical" evidence="19">
    <location>
        <begin position="103"/>
        <end position="124"/>
    </location>
</feature>
<dbReference type="PANTHER" id="PTHR34299:SF1">
    <property type="entry name" value="DIACYLGLYCEROL KINASE"/>
    <property type="match status" value="1"/>
</dbReference>
<evidence type="ECO:0000256" key="2">
    <source>
        <dbReference type="ARBA" id="ARBA00005967"/>
    </source>
</evidence>
<evidence type="ECO:0000256" key="8">
    <source>
        <dbReference type="ARBA" id="ARBA00022777"/>
    </source>
</evidence>
<dbReference type="Proteomes" id="UP000823963">
    <property type="component" value="Unassembled WGS sequence"/>
</dbReference>
<feature type="binding site" evidence="18">
    <location>
        <position position="34"/>
    </location>
    <ligand>
        <name>a divalent metal cation</name>
        <dbReference type="ChEBI" id="CHEBI:60240"/>
    </ligand>
</feature>
<dbReference type="InterPro" id="IPR000829">
    <property type="entry name" value="DAGK"/>
</dbReference>
<evidence type="ECO:0000256" key="16">
    <source>
        <dbReference type="PIRSR" id="PIRSR600829-2"/>
    </source>
</evidence>
<keyword evidence="5" id="KW-0808">Transferase</keyword>
<evidence type="ECO:0000256" key="3">
    <source>
        <dbReference type="ARBA" id="ARBA00022475"/>
    </source>
</evidence>
<dbReference type="Pfam" id="PF01219">
    <property type="entry name" value="DAGK_prokar"/>
    <property type="match status" value="1"/>
</dbReference>
<keyword evidence="7 17" id="KW-0547">Nucleotide-binding</keyword>
<comment type="similarity">
    <text evidence="2">Belongs to the bacterial diacylglycerol kinase family.</text>
</comment>
<feature type="transmembrane region" description="Helical" evidence="19">
    <location>
        <begin position="41"/>
        <end position="63"/>
    </location>
</feature>
<dbReference type="GO" id="GO:0016301">
    <property type="term" value="F:kinase activity"/>
    <property type="evidence" value="ECO:0007669"/>
    <property type="project" value="UniProtKB-KW"/>
</dbReference>
<reference evidence="20" key="2">
    <citation type="submission" date="2021-04" db="EMBL/GenBank/DDBJ databases">
        <authorList>
            <person name="Gilroy R."/>
        </authorList>
    </citation>
    <scope>NUCLEOTIDE SEQUENCE</scope>
    <source>
        <strain evidence="20">6627</strain>
    </source>
</reference>
<dbReference type="Gene3D" id="1.10.287.3610">
    <property type="match status" value="1"/>
</dbReference>
<evidence type="ECO:0000313" key="21">
    <source>
        <dbReference type="Proteomes" id="UP000823963"/>
    </source>
</evidence>
<dbReference type="GO" id="GO:0005524">
    <property type="term" value="F:ATP binding"/>
    <property type="evidence" value="ECO:0007669"/>
    <property type="project" value="UniProtKB-KW"/>
</dbReference>
<evidence type="ECO:0000256" key="6">
    <source>
        <dbReference type="ARBA" id="ARBA00022692"/>
    </source>
</evidence>
<evidence type="ECO:0000256" key="12">
    <source>
        <dbReference type="ARBA" id="ARBA00023136"/>
    </source>
</evidence>
<keyword evidence="8 20" id="KW-0418">Kinase</keyword>
<comment type="subcellular location">
    <subcellularLocation>
        <location evidence="1">Cell membrane</location>
        <topology evidence="1">Multi-pass membrane protein</topology>
    </subcellularLocation>
</comment>
<evidence type="ECO:0000256" key="9">
    <source>
        <dbReference type="ARBA" id="ARBA00022840"/>
    </source>
</evidence>
<keyword evidence="13" id="KW-0594">Phospholipid biosynthesis</keyword>
<evidence type="ECO:0000256" key="13">
    <source>
        <dbReference type="ARBA" id="ARBA00023209"/>
    </source>
</evidence>
<comment type="cofactor">
    <cofactor evidence="18">
        <name>Mg(2+)</name>
        <dbReference type="ChEBI" id="CHEBI:18420"/>
    </cofactor>
    <text evidence="18">Mn(2+), Zn(2+), Cd(2+) and Co(2+) support activity to lesser extents.</text>
</comment>
<feature type="active site" description="Proton acceptor" evidence="15">
    <location>
        <position position="75"/>
    </location>
</feature>
<dbReference type="PANTHER" id="PTHR34299">
    <property type="entry name" value="DIACYLGLYCEROL KINASE"/>
    <property type="match status" value="1"/>
</dbReference>
<protein>
    <submittedName>
        <fullName evidence="20">Diacylglycerol kinase family protein</fullName>
    </submittedName>
</protein>
<evidence type="ECO:0000256" key="4">
    <source>
        <dbReference type="ARBA" id="ARBA00022516"/>
    </source>
</evidence>
<dbReference type="AlphaFoldDB" id="A0A9D2AA74"/>
<sequence>MDFKDKFSNEWKNRKFYHSVKHACEGIITVFKEERNFRFELICLSLVVIAGLIFHLSSFEWLWVLASSAVVLIAESANTSIENLTDLASGLKPNPFAKKAKDIAAGMVLISAIFSVIVALIIFIPKIIKFIN</sequence>
<keyword evidence="4" id="KW-0444">Lipid biosynthesis</keyword>
<accession>A0A9D2AA74</accession>
<keyword evidence="3" id="KW-1003">Cell membrane</keyword>
<dbReference type="GO" id="GO:0005886">
    <property type="term" value="C:plasma membrane"/>
    <property type="evidence" value="ECO:0007669"/>
    <property type="project" value="UniProtKB-SubCell"/>
</dbReference>
<evidence type="ECO:0000256" key="7">
    <source>
        <dbReference type="ARBA" id="ARBA00022741"/>
    </source>
</evidence>
<evidence type="ECO:0000256" key="18">
    <source>
        <dbReference type="PIRSR" id="PIRSR600829-4"/>
    </source>
</evidence>
<evidence type="ECO:0000256" key="17">
    <source>
        <dbReference type="PIRSR" id="PIRSR600829-3"/>
    </source>
</evidence>
<dbReference type="CDD" id="cd14265">
    <property type="entry name" value="UDPK_IM_like"/>
    <property type="match status" value="1"/>
</dbReference>
<reference evidence="20" key="1">
    <citation type="journal article" date="2021" name="PeerJ">
        <title>Extensive microbial diversity within the chicken gut microbiome revealed by metagenomics and culture.</title>
        <authorList>
            <person name="Gilroy R."/>
            <person name="Ravi A."/>
            <person name="Getino M."/>
            <person name="Pursley I."/>
            <person name="Horton D.L."/>
            <person name="Alikhan N.F."/>
            <person name="Baker D."/>
            <person name="Gharbi K."/>
            <person name="Hall N."/>
            <person name="Watson M."/>
            <person name="Adriaenssens E.M."/>
            <person name="Foster-Nyarko E."/>
            <person name="Jarju S."/>
            <person name="Secka A."/>
            <person name="Antonio M."/>
            <person name="Oren A."/>
            <person name="Chaudhuri R.R."/>
            <person name="La Ragione R."/>
            <person name="Hildebrand F."/>
            <person name="Pallen M.J."/>
        </authorList>
    </citation>
    <scope>NUCLEOTIDE SEQUENCE</scope>
    <source>
        <strain evidence="20">6627</strain>
    </source>
</reference>
<organism evidence="20 21">
    <name type="scientific">Candidatus Ligilactobacillus excrementigallinarum</name>
    <dbReference type="NCBI Taxonomy" id="2838641"/>
    <lineage>
        <taxon>Bacteria</taxon>
        <taxon>Bacillati</taxon>
        <taxon>Bacillota</taxon>
        <taxon>Bacilli</taxon>
        <taxon>Lactobacillales</taxon>
        <taxon>Lactobacillaceae</taxon>
        <taxon>Ligilactobacillus</taxon>
    </lineage>
</organism>
<comment type="caution">
    <text evidence="20">The sequence shown here is derived from an EMBL/GenBank/DDBJ whole genome shotgun (WGS) entry which is preliminary data.</text>
</comment>
<feature type="binding site" evidence="17">
    <location>
        <begin position="101"/>
        <end position="102"/>
    </location>
    <ligand>
        <name>ATP</name>
        <dbReference type="ChEBI" id="CHEBI:30616"/>
    </ligand>
</feature>
<feature type="binding site" evidence="17">
    <location>
        <position position="34"/>
    </location>
    <ligand>
        <name>ATP</name>
        <dbReference type="ChEBI" id="CHEBI:30616"/>
    </ligand>
</feature>
<evidence type="ECO:0000256" key="11">
    <source>
        <dbReference type="ARBA" id="ARBA00023098"/>
    </source>
</evidence>
<evidence type="ECO:0000256" key="5">
    <source>
        <dbReference type="ARBA" id="ARBA00022679"/>
    </source>
</evidence>
<dbReference type="GO" id="GO:0046872">
    <property type="term" value="F:metal ion binding"/>
    <property type="evidence" value="ECO:0007669"/>
    <property type="project" value="UniProtKB-KW"/>
</dbReference>
<keyword evidence="11" id="KW-0443">Lipid metabolism</keyword>
<evidence type="ECO:0000313" key="20">
    <source>
        <dbReference type="EMBL" id="HIX01540.1"/>
    </source>
</evidence>
<keyword evidence="14" id="KW-1208">Phospholipid metabolism</keyword>
<dbReference type="InterPro" id="IPR036945">
    <property type="entry name" value="DAGK_sf"/>
</dbReference>
<name>A0A9D2AA74_9LACO</name>
<keyword evidence="12 19" id="KW-0472">Membrane</keyword>
<proteinExistence type="inferred from homology"/>
<keyword evidence="18" id="KW-0479">Metal-binding</keyword>
<keyword evidence="18" id="KW-0460">Magnesium</keyword>
<keyword evidence="10 19" id="KW-1133">Transmembrane helix</keyword>
<evidence type="ECO:0000256" key="10">
    <source>
        <dbReference type="ARBA" id="ARBA00022989"/>
    </source>
</evidence>
<dbReference type="InterPro" id="IPR033717">
    <property type="entry name" value="UDPK"/>
</dbReference>
<evidence type="ECO:0000256" key="1">
    <source>
        <dbReference type="ARBA" id="ARBA00004651"/>
    </source>
</evidence>
<dbReference type="EMBL" id="DXFP01000015">
    <property type="protein sequence ID" value="HIX01540.1"/>
    <property type="molecule type" value="Genomic_DNA"/>
</dbReference>
<keyword evidence="9 17" id="KW-0067">ATP-binding</keyword>
<feature type="binding site" evidence="16">
    <location>
        <position position="75"/>
    </location>
    <ligand>
        <name>substrate</name>
    </ligand>
</feature>
<evidence type="ECO:0000256" key="15">
    <source>
        <dbReference type="PIRSR" id="PIRSR600829-1"/>
    </source>
</evidence>
<keyword evidence="6 19" id="KW-0812">Transmembrane</keyword>
<feature type="binding site" evidence="17">
    <location>
        <position position="82"/>
    </location>
    <ligand>
        <name>ATP</name>
        <dbReference type="ChEBI" id="CHEBI:30616"/>
    </ligand>
</feature>
<gene>
    <name evidence="20" type="ORF">H9861_02175</name>
</gene>
<dbReference type="GO" id="GO:0008654">
    <property type="term" value="P:phospholipid biosynthetic process"/>
    <property type="evidence" value="ECO:0007669"/>
    <property type="project" value="UniProtKB-KW"/>
</dbReference>
<feature type="binding site" evidence="18">
    <location>
        <position position="82"/>
    </location>
    <ligand>
        <name>a divalent metal cation</name>
        <dbReference type="ChEBI" id="CHEBI:60240"/>
    </ligand>
</feature>
<evidence type="ECO:0000256" key="14">
    <source>
        <dbReference type="ARBA" id="ARBA00023264"/>
    </source>
</evidence>
<evidence type="ECO:0000256" key="19">
    <source>
        <dbReference type="SAM" id="Phobius"/>
    </source>
</evidence>